<keyword evidence="2" id="KW-1185">Reference proteome</keyword>
<comment type="caution">
    <text evidence="1">The sequence shown here is derived from an EMBL/GenBank/DDBJ whole genome shotgun (WGS) entry which is preliminary data.</text>
</comment>
<gene>
    <name evidence="1" type="ORF">BDP27DRAFT_1400247</name>
</gene>
<evidence type="ECO:0000313" key="1">
    <source>
        <dbReference type="EMBL" id="KAF9073339.1"/>
    </source>
</evidence>
<proteinExistence type="predicted"/>
<sequence length="120" mass="13755">MSPLTGRNTEVKVVWTKVSQNSNPATLDIQNGETEEKHSWESVISDGNNVRDHIVETKRCNDKWETAFESDEAGLSNESWVKQNDRAVPEIWVTHHKMKAKMSRRISPDRGEKIGRLIAR</sequence>
<dbReference type="AlphaFoldDB" id="A0A9P5UBQ8"/>
<accession>A0A9P5UBQ8</accession>
<dbReference type="EMBL" id="JADNRY010000018">
    <property type="protein sequence ID" value="KAF9073339.1"/>
    <property type="molecule type" value="Genomic_DNA"/>
</dbReference>
<name>A0A9P5UBQ8_9AGAR</name>
<evidence type="ECO:0000313" key="2">
    <source>
        <dbReference type="Proteomes" id="UP000772434"/>
    </source>
</evidence>
<dbReference type="Proteomes" id="UP000772434">
    <property type="component" value="Unassembled WGS sequence"/>
</dbReference>
<reference evidence="1" key="1">
    <citation type="submission" date="2020-11" db="EMBL/GenBank/DDBJ databases">
        <authorList>
            <consortium name="DOE Joint Genome Institute"/>
            <person name="Ahrendt S."/>
            <person name="Riley R."/>
            <person name="Andreopoulos W."/>
            <person name="Labutti K."/>
            <person name="Pangilinan J."/>
            <person name="Ruiz-Duenas F.J."/>
            <person name="Barrasa J.M."/>
            <person name="Sanchez-Garcia M."/>
            <person name="Camarero S."/>
            <person name="Miyauchi S."/>
            <person name="Serrano A."/>
            <person name="Linde D."/>
            <person name="Babiker R."/>
            <person name="Drula E."/>
            <person name="Ayuso-Fernandez I."/>
            <person name="Pacheco R."/>
            <person name="Padilla G."/>
            <person name="Ferreira P."/>
            <person name="Barriuso J."/>
            <person name="Kellner H."/>
            <person name="Castanera R."/>
            <person name="Alfaro M."/>
            <person name="Ramirez L."/>
            <person name="Pisabarro A.G."/>
            <person name="Kuo A."/>
            <person name="Tritt A."/>
            <person name="Lipzen A."/>
            <person name="He G."/>
            <person name="Yan M."/>
            <person name="Ng V."/>
            <person name="Cullen D."/>
            <person name="Martin F."/>
            <person name="Rosso M.-N."/>
            <person name="Henrissat B."/>
            <person name="Hibbett D."/>
            <person name="Martinez A.T."/>
            <person name="Grigoriev I.V."/>
        </authorList>
    </citation>
    <scope>NUCLEOTIDE SEQUENCE</scope>
    <source>
        <strain evidence="1">AH 40177</strain>
    </source>
</reference>
<organism evidence="1 2">
    <name type="scientific">Rhodocollybia butyracea</name>
    <dbReference type="NCBI Taxonomy" id="206335"/>
    <lineage>
        <taxon>Eukaryota</taxon>
        <taxon>Fungi</taxon>
        <taxon>Dikarya</taxon>
        <taxon>Basidiomycota</taxon>
        <taxon>Agaricomycotina</taxon>
        <taxon>Agaricomycetes</taxon>
        <taxon>Agaricomycetidae</taxon>
        <taxon>Agaricales</taxon>
        <taxon>Marasmiineae</taxon>
        <taxon>Omphalotaceae</taxon>
        <taxon>Rhodocollybia</taxon>
    </lineage>
</organism>
<protein>
    <submittedName>
        <fullName evidence="1">Uncharacterized protein</fullName>
    </submittedName>
</protein>